<protein>
    <submittedName>
        <fullName evidence="2">Uncharacterized protein</fullName>
    </submittedName>
</protein>
<dbReference type="OrthoDB" id="5596743at2759"/>
<sequence length="228" mass="23181">MASSDCSSFLETTITPPASTVSVTFATVAIATTTLHAKRQAYATIPDYASGKCEDVEAYASGCSCLGVTHATITEPIPTKVTTITVPKSTPTHSVTSYTNSSSTSPTSPATSSSPTQCQGQTCGGFTNCSGNSTCFCFTSTRNGTSNGFCGQNAVCGGLTPCANDFDCLSRNSTGDTCAIQTCCGAPSVTLPGVCLKGICGNPAANLKMAPLARRWIGGTAAGFRHGF</sequence>
<dbReference type="GeneID" id="36594448"/>
<evidence type="ECO:0000313" key="3">
    <source>
        <dbReference type="Proteomes" id="UP000235371"/>
    </source>
</evidence>
<evidence type="ECO:0000256" key="1">
    <source>
        <dbReference type="SAM" id="MobiDB-lite"/>
    </source>
</evidence>
<gene>
    <name evidence="2" type="ORF">K444DRAFT_659614</name>
</gene>
<proteinExistence type="predicted"/>
<keyword evidence="3" id="KW-1185">Reference proteome</keyword>
<dbReference type="RefSeq" id="XP_024742276.1">
    <property type="nucleotide sequence ID" value="XM_024886371.1"/>
</dbReference>
<dbReference type="Proteomes" id="UP000235371">
    <property type="component" value="Unassembled WGS sequence"/>
</dbReference>
<name>A0A2J6TQU5_9HELO</name>
<dbReference type="STRING" id="1095630.A0A2J6TQU5"/>
<organism evidence="2 3">
    <name type="scientific">Hyaloscypha bicolor E</name>
    <dbReference type="NCBI Taxonomy" id="1095630"/>
    <lineage>
        <taxon>Eukaryota</taxon>
        <taxon>Fungi</taxon>
        <taxon>Dikarya</taxon>
        <taxon>Ascomycota</taxon>
        <taxon>Pezizomycotina</taxon>
        <taxon>Leotiomycetes</taxon>
        <taxon>Helotiales</taxon>
        <taxon>Hyaloscyphaceae</taxon>
        <taxon>Hyaloscypha</taxon>
        <taxon>Hyaloscypha bicolor</taxon>
    </lineage>
</organism>
<reference evidence="2 3" key="1">
    <citation type="submission" date="2016-04" db="EMBL/GenBank/DDBJ databases">
        <title>A degradative enzymes factory behind the ericoid mycorrhizal symbiosis.</title>
        <authorList>
            <consortium name="DOE Joint Genome Institute"/>
            <person name="Martino E."/>
            <person name="Morin E."/>
            <person name="Grelet G."/>
            <person name="Kuo A."/>
            <person name="Kohler A."/>
            <person name="Daghino S."/>
            <person name="Barry K."/>
            <person name="Choi C."/>
            <person name="Cichocki N."/>
            <person name="Clum A."/>
            <person name="Copeland A."/>
            <person name="Hainaut M."/>
            <person name="Haridas S."/>
            <person name="Labutti K."/>
            <person name="Lindquist E."/>
            <person name="Lipzen A."/>
            <person name="Khouja H.-R."/>
            <person name="Murat C."/>
            <person name="Ohm R."/>
            <person name="Olson A."/>
            <person name="Spatafora J."/>
            <person name="Veneault-Fourrey C."/>
            <person name="Henrissat B."/>
            <person name="Grigoriev I."/>
            <person name="Martin F."/>
            <person name="Perotto S."/>
        </authorList>
    </citation>
    <scope>NUCLEOTIDE SEQUENCE [LARGE SCALE GENOMIC DNA]</scope>
    <source>
        <strain evidence="2 3">E</strain>
    </source>
</reference>
<dbReference type="AlphaFoldDB" id="A0A2J6TQU5"/>
<dbReference type="EMBL" id="KZ613746">
    <property type="protein sequence ID" value="PMD65372.1"/>
    <property type="molecule type" value="Genomic_DNA"/>
</dbReference>
<accession>A0A2J6TQU5</accession>
<feature type="region of interest" description="Disordered" evidence="1">
    <location>
        <begin position="84"/>
        <end position="114"/>
    </location>
</feature>
<evidence type="ECO:0000313" key="2">
    <source>
        <dbReference type="EMBL" id="PMD65372.1"/>
    </source>
</evidence>
<dbReference type="InParanoid" id="A0A2J6TQU5"/>